<keyword evidence="8" id="KW-1185">Reference proteome</keyword>
<keyword evidence="2 4" id="KW-0863">Zinc-finger</keyword>
<proteinExistence type="predicted"/>
<feature type="region of interest" description="Disordered" evidence="5">
    <location>
        <begin position="181"/>
        <end position="221"/>
    </location>
</feature>
<evidence type="ECO:0000256" key="4">
    <source>
        <dbReference type="PROSITE-ProRule" id="PRU00175"/>
    </source>
</evidence>
<dbReference type="EMBL" id="QPFP01000025">
    <property type="protein sequence ID" value="TEB29906.1"/>
    <property type="molecule type" value="Genomic_DNA"/>
</dbReference>
<dbReference type="SUPFAM" id="SSF54928">
    <property type="entry name" value="RNA-binding domain, RBD"/>
    <property type="match status" value="1"/>
</dbReference>
<dbReference type="InterPro" id="IPR017907">
    <property type="entry name" value="Znf_RING_CS"/>
</dbReference>
<feature type="region of interest" description="Disordered" evidence="5">
    <location>
        <begin position="1"/>
        <end position="79"/>
    </location>
</feature>
<evidence type="ECO:0000313" key="8">
    <source>
        <dbReference type="Proteomes" id="UP000298030"/>
    </source>
</evidence>
<dbReference type="GO" id="GO:0008270">
    <property type="term" value="F:zinc ion binding"/>
    <property type="evidence" value="ECO:0007669"/>
    <property type="project" value="UniProtKB-KW"/>
</dbReference>
<dbReference type="Gene3D" id="3.30.40.10">
    <property type="entry name" value="Zinc/RING finger domain, C3HC4 (zinc finger)"/>
    <property type="match status" value="1"/>
</dbReference>
<reference evidence="7 8" key="1">
    <citation type="journal article" date="2019" name="Nat. Ecol. Evol.">
        <title>Megaphylogeny resolves global patterns of mushroom evolution.</title>
        <authorList>
            <person name="Varga T."/>
            <person name="Krizsan K."/>
            <person name="Foldi C."/>
            <person name="Dima B."/>
            <person name="Sanchez-Garcia M."/>
            <person name="Sanchez-Ramirez S."/>
            <person name="Szollosi G.J."/>
            <person name="Szarkandi J.G."/>
            <person name="Papp V."/>
            <person name="Albert L."/>
            <person name="Andreopoulos W."/>
            <person name="Angelini C."/>
            <person name="Antonin V."/>
            <person name="Barry K.W."/>
            <person name="Bougher N.L."/>
            <person name="Buchanan P."/>
            <person name="Buyck B."/>
            <person name="Bense V."/>
            <person name="Catcheside P."/>
            <person name="Chovatia M."/>
            <person name="Cooper J."/>
            <person name="Damon W."/>
            <person name="Desjardin D."/>
            <person name="Finy P."/>
            <person name="Geml J."/>
            <person name="Haridas S."/>
            <person name="Hughes K."/>
            <person name="Justo A."/>
            <person name="Karasinski D."/>
            <person name="Kautmanova I."/>
            <person name="Kiss B."/>
            <person name="Kocsube S."/>
            <person name="Kotiranta H."/>
            <person name="LaButti K.M."/>
            <person name="Lechner B.E."/>
            <person name="Liimatainen K."/>
            <person name="Lipzen A."/>
            <person name="Lukacs Z."/>
            <person name="Mihaltcheva S."/>
            <person name="Morgado L.N."/>
            <person name="Niskanen T."/>
            <person name="Noordeloos M.E."/>
            <person name="Ohm R.A."/>
            <person name="Ortiz-Santana B."/>
            <person name="Ovrebo C."/>
            <person name="Racz N."/>
            <person name="Riley R."/>
            <person name="Savchenko A."/>
            <person name="Shiryaev A."/>
            <person name="Soop K."/>
            <person name="Spirin V."/>
            <person name="Szebenyi C."/>
            <person name="Tomsovsky M."/>
            <person name="Tulloss R.E."/>
            <person name="Uehling J."/>
            <person name="Grigoriev I.V."/>
            <person name="Vagvolgyi C."/>
            <person name="Papp T."/>
            <person name="Martin F.M."/>
            <person name="Miettinen O."/>
            <person name="Hibbett D.S."/>
            <person name="Nagy L.G."/>
        </authorList>
    </citation>
    <scope>NUCLEOTIDE SEQUENCE [LARGE SCALE GENOMIC DNA]</scope>
    <source>
        <strain evidence="7 8">FP101781</strain>
    </source>
</reference>
<gene>
    <name evidence="7" type="ORF">FA13DRAFT_1710776</name>
</gene>
<evidence type="ECO:0000256" key="1">
    <source>
        <dbReference type="ARBA" id="ARBA00022723"/>
    </source>
</evidence>
<dbReference type="InterPro" id="IPR012677">
    <property type="entry name" value="Nucleotide-bd_a/b_plait_sf"/>
</dbReference>
<dbReference type="Proteomes" id="UP000298030">
    <property type="component" value="Unassembled WGS sequence"/>
</dbReference>
<organism evidence="7 8">
    <name type="scientific">Coprinellus micaceus</name>
    <name type="common">Glistening ink-cap mushroom</name>
    <name type="synonym">Coprinus micaceus</name>
    <dbReference type="NCBI Taxonomy" id="71717"/>
    <lineage>
        <taxon>Eukaryota</taxon>
        <taxon>Fungi</taxon>
        <taxon>Dikarya</taxon>
        <taxon>Basidiomycota</taxon>
        <taxon>Agaricomycotina</taxon>
        <taxon>Agaricomycetes</taxon>
        <taxon>Agaricomycetidae</taxon>
        <taxon>Agaricales</taxon>
        <taxon>Agaricineae</taxon>
        <taxon>Psathyrellaceae</taxon>
        <taxon>Coprinellus</taxon>
    </lineage>
</organism>
<dbReference type="SUPFAM" id="SSF57850">
    <property type="entry name" value="RING/U-box"/>
    <property type="match status" value="1"/>
</dbReference>
<evidence type="ECO:0000259" key="6">
    <source>
        <dbReference type="PROSITE" id="PS50089"/>
    </source>
</evidence>
<evidence type="ECO:0000256" key="5">
    <source>
        <dbReference type="SAM" id="MobiDB-lite"/>
    </source>
</evidence>
<feature type="region of interest" description="Disordered" evidence="5">
    <location>
        <begin position="125"/>
        <end position="167"/>
    </location>
</feature>
<feature type="region of interest" description="Disordered" evidence="5">
    <location>
        <begin position="815"/>
        <end position="841"/>
    </location>
</feature>
<dbReference type="SMART" id="SM00184">
    <property type="entry name" value="RING"/>
    <property type="match status" value="1"/>
</dbReference>
<dbReference type="STRING" id="71717.A0A4Y7T6U1"/>
<dbReference type="InterPro" id="IPR035979">
    <property type="entry name" value="RBD_domain_sf"/>
</dbReference>
<dbReference type="InterPro" id="IPR001841">
    <property type="entry name" value="Znf_RING"/>
</dbReference>
<dbReference type="PROSITE" id="PS00518">
    <property type="entry name" value="ZF_RING_1"/>
    <property type="match status" value="1"/>
</dbReference>
<accession>A0A4Y7T6U1</accession>
<evidence type="ECO:0000256" key="3">
    <source>
        <dbReference type="ARBA" id="ARBA00022833"/>
    </source>
</evidence>
<feature type="compositionally biased region" description="Polar residues" evidence="5">
    <location>
        <begin position="154"/>
        <end position="164"/>
    </location>
</feature>
<feature type="compositionally biased region" description="Low complexity" evidence="5">
    <location>
        <begin position="43"/>
        <end position="76"/>
    </location>
</feature>
<name>A0A4Y7T6U1_COPMI</name>
<dbReference type="InterPro" id="IPR013083">
    <property type="entry name" value="Znf_RING/FYVE/PHD"/>
</dbReference>
<dbReference type="AlphaFoldDB" id="A0A4Y7T6U1"/>
<feature type="region of interest" description="Disordered" evidence="5">
    <location>
        <begin position="630"/>
        <end position="652"/>
    </location>
</feature>
<keyword evidence="1" id="KW-0479">Metal-binding</keyword>
<dbReference type="OrthoDB" id="336240at2759"/>
<comment type="caution">
    <text evidence="7">The sequence shown here is derived from an EMBL/GenBank/DDBJ whole genome shotgun (WGS) entry which is preliminary data.</text>
</comment>
<evidence type="ECO:0000256" key="2">
    <source>
        <dbReference type="ARBA" id="ARBA00022771"/>
    </source>
</evidence>
<feature type="domain" description="RING-type" evidence="6">
    <location>
        <begin position="439"/>
        <end position="483"/>
    </location>
</feature>
<sequence length="872" mass="94149">MTTPAPPFQSYSVPTSPAAARSGKGQPITPQRQPPRHHHRHSQSSFKSPSTPSTPYTPLSLRSSDSAGSTSSALTTPDNVSFLVKKRLSNGRSPDIRNASVDSIESKDRSLADLAQNWRARANQHGIKVASSNNGGMGDVSGYGDDEASDKTSSDVGNDSSILSNDEALLPPPFLSYHRRSASQSGVGVRPRALSHASLPENRVPDGSPIASRNANTSMPLMSSPVRVRRTLAPVGNLMSTPPPNRVLSAELKLKGSLTEPAQPRRREAFAPVTAASNSVPRGSTSMTLNLNHDTSLDLFNINEHDYEHENDLHSSEDLYDESFSLDLQSHTANIFGYSNEGKALPNQPTGFADPFFETPSGYGHHVLNTISESAEHQFHTTAQPQRPYPQAHPAAPKQYRSFSAPVQLPSANPFLRDSAPVLGKVNAPPAPSASPTDCSVCLASYPPSLAVLQPCAHPLCSACLTSALNIVGEKDMQCAVCNKKVADFKLVSIKKPAGEGLSIPHHPAPLAASPVIAKSFGSAPDFGSLPSQEMDGAFDLGFDPSDLRASTPKLEHQASRGVTTFGSQSVVLRIDNVPWDITPRQIQTWLQQPIERVHVLLDNKGKTLSHAYVEVKDASVAGSILRGETIHPNGSGRKERGSVLGKGKRARGVTITRSTQEELMANLFPHWRGTFEGSKPSLSRVDGSLLSEGEINALRHLIQSPDSHFLKVPVLPFHSLISLLSKFPADADSRALWTPAVRDRLFDLARIGLEELFLRVEKAQKAGTDDGEHRMDVVHDLAKVSMNCRAFTPDQIRRFTDLLIHFAIPIPDIEEVSDTPSDQGSSPVGLHTPCDQEHQPRQGASFADLAKEFGVEAQLVQALAHRLAALQ</sequence>
<dbReference type="PROSITE" id="PS50089">
    <property type="entry name" value="ZF_RING_2"/>
    <property type="match status" value="1"/>
</dbReference>
<dbReference type="GO" id="GO:0003676">
    <property type="term" value="F:nucleic acid binding"/>
    <property type="evidence" value="ECO:0007669"/>
    <property type="project" value="InterPro"/>
</dbReference>
<keyword evidence="3" id="KW-0862">Zinc</keyword>
<protein>
    <recommendedName>
        <fullName evidence="6">RING-type domain-containing protein</fullName>
    </recommendedName>
</protein>
<feature type="compositionally biased region" description="Polar residues" evidence="5">
    <location>
        <begin position="211"/>
        <end position="221"/>
    </location>
</feature>
<evidence type="ECO:0000313" key="7">
    <source>
        <dbReference type="EMBL" id="TEB29906.1"/>
    </source>
</evidence>
<dbReference type="Gene3D" id="3.30.70.330">
    <property type="match status" value="1"/>
</dbReference>